<reference evidence="3" key="1">
    <citation type="journal article" date="2014" name="Front. Microbiol.">
        <title>High frequency of phylogenetically diverse reductive dehalogenase-homologous genes in deep subseafloor sedimentary metagenomes.</title>
        <authorList>
            <person name="Kawai M."/>
            <person name="Futagami T."/>
            <person name="Toyoda A."/>
            <person name="Takaki Y."/>
            <person name="Nishi S."/>
            <person name="Hori S."/>
            <person name="Arai W."/>
            <person name="Tsubouchi T."/>
            <person name="Morono Y."/>
            <person name="Uchiyama I."/>
            <person name="Ito T."/>
            <person name="Fujiyama A."/>
            <person name="Inagaki F."/>
            <person name="Takami H."/>
        </authorList>
    </citation>
    <scope>NUCLEOTIDE SEQUENCE</scope>
    <source>
        <strain evidence="3">Expedition CK06-06</strain>
    </source>
</reference>
<dbReference type="PANTHER" id="PTHR42732:SF1">
    <property type="entry name" value="BETA-MANNOSIDASE"/>
    <property type="match status" value="1"/>
</dbReference>
<feature type="non-terminal residue" evidence="3">
    <location>
        <position position="1"/>
    </location>
</feature>
<dbReference type="Pfam" id="PF00703">
    <property type="entry name" value="Glyco_hydro_2"/>
    <property type="match status" value="1"/>
</dbReference>
<dbReference type="GO" id="GO:0004553">
    <property type="term" value="F:hydrolase activity, hydrolyzing O-glycosyl compounds"/>
    <property type="evidence" value="ECO:0007669"/>
    <property type="project" value="InterPro"/>
</dbReference>
<proteinExistence type="predicted"/>
<sequence>EKFKINKKIFLSSGKYHIHLVKTLDKPKLWTTWDRGVPYLYNLKCKILNSAKERLDEESVRFGIREIKIDSKWNWYLNNERFFPRGTNFIPTQWLSEYDSKMISKDIHLLKKANINAVRVHAHINRQEFYDACDEAGILVWQDFPLQWSYEETDKFTKIFDRIAHFYLGYVEGGVILEIMICPH</sequence>
<dbReference type="EMBL" id="BART01005097">
    <property type="protein sequence ID" value="GAG60893.1"/>
    <property type="molecule type" value="Genomic_DNA"/>
</dbReference>
<evidence type="ECO:0000259" key="1">
    <source>
        <dbReference type="Pfam" id="PF00703"/>
    </source>
</evidence>
<dbReference type="InterPro" id="IPR017853">
    <property type="entry name" value="GH"/>
</dbReference>
<organism evidence="3">
    <name type="scientific">marine sediment metagenome</name>
    <dbReference type="NCBI Taxonomy" id="412755"/>
    <lineage>
        <taxon>unclassified sequences</taxon>
        <taxon>metagenomes</taxon>
        <taxon>ecological metagenomes</taxon>
    </lineage>
</organism>
<dbReference type="Gene3D" id="3.20.20.80">
    <property type="entry name" value="Glycosidases"/>
    <property type="match status" value="1"/>
</dbReference>
<dbReference type="InterPro" id="IPR006103">
    <property type="entry name" value="Glyco_hydro_2_cat"/>
</dbReference>
<evidence type="ECO:0008006" key="4">
    <source>
        <dbReference type="Google" id="ProtNLM"/>
    </source>
</evidence>
<evidence type="ECO:0000313" key="3">
    <source>
        <dbReference type="EMBL" id="GAG60893.1"/>
    </source>
</evidence>
<dbReference type="InterPro" id="IPR013783">
    <property type="entry name" value="Ig-like_fold"/>
</dbReference>
<dbReference type="GO" id="GO:0005975">
    <property type="term" value="P:carbohydrate metabolic process"/>
    <property type="evidence" value="ECO:0007669"/>
    <property type="project" value="InterPro"/>
</dbReference>
<comment type="caution">
    <text evidence="3">The sequence shown here is derived from an EMBL/GenBank/DDBJ whole genome shotgun (WGS) entry which is preliminary data.</text>
</comment>
<dbReference type="InterPro" id="IPR006102">
    <property type="entry name" value="Ig-like_GH2"/>
</dbReference>
<dbReference type="InterPro" id="IPR036156">
    <property type="entry name" value="Beta-gal/glucu_dom_sf"/>
</dbReference>
<dbReference type="InterPro" id="IPR051913">
    <property type="entry name" value="GH2_Domain-Containing"/>
</dbReference>
<dbReference type="SUPFAM" id="SSF51445">
    <property type="entry name" value="(Trans)glycosidases"/>
    <property type="match status" value="1"/>
</dbReference>
<dbReference type="Pfam" id="PF02836">
    <property type="entry name" value="Glyco_hydro_2_C"/>
    <property type="match status" value="1"/>
</dbReference>
<protein>
    <recommendedName>
        <fullName evidence="4">Glycoside hydrolase family 2 catalytic domain-containing protein</fullName>
    </recommendedName>
</protein>
<dbReference type="Gene3D" id="2.60.40.10">
    <property type="entry name" value="Immunoglobulins"/>
    <property type="match status" value="1"/>
</dbReference>
<name>X0ZKL3_9ZZZZ</name>
<feature type="domain" description="Glycoside hydrolase family 2 catalytic" evidence="2">
    <location>
        <begin position="99"/>
        <end position="144"/>
    </location>
</feature>
<gene>
    <name evidence="3" type="ORF">S01H4_12146</name>
</gene>
<evidence type="ECO:0000259" key="2">
    <source>
        <dbReference type="Pfam" id="PF02836"/>
    </source>
</evidence>
<feature type="domain" description="Glycoside hydrolase family 2 immunoglobulin-like beta-sandwich" evidence="1">
    <location>
        <begin position="19"/>
        <end position="65"/>
    </location>
</feature>
<dbReference type="PANTHER" id="PTHR42732">
    <property type="entry name" value="BETA-GALACTOSIDASE"/>
    <property type="match status" value="1"/>
</dbReference>
<accession>X0ZKL3</accession>
<dbReference type="AlphaFoldDB" id="X0ZKL3"/>
<dbReference type="SUPFAM" id="SSF49303">
    <property type="entry name" value="beta-Galactosidase/glucuronidase domain"/>
    <property type="match status" value="1"/>
</dbReference>